<comment type="subunit">
    <text evidence="13">Homotetramer.</text>
</comment>
<evidence type="ECO:0000256" key="10">
    <source>
        <dbReference type="ARBA" id="ARBA00023170"/>
    </source>
</evidence>
<comment type="domain">
    <text evidence="13">The receptor contains a calcium channel in its C-terminal extremity. Its large N-terminal cytoplasmic region has the ligand-binding site in the N-terminus and modulatory sites in the middle portion immediately upstream of the channel region.</text>
</comment>
<dbReference type="Pfam" id="PF00520">
    <property type="entry name" value="Ion_trans"/>
    <property type="match status" value="1"/>
</dbReference>
<keyword evidence="13" id="KW-0106">Calcium</keyword>
<feature type="compositionally biased region" description="Basic residues" evidence="14">
    <location>
        <begin position="1652"/>
        <end position="1681"/>
    </location>
</feature>
<keyword evidence="8 13" id="KW-0406">Ion transport</keyword>
<proteinExistence type="inferred from homology"/>
<keyword evidence="11 13" id="KW-1071">Ligand-gated ion channel</keyword>
<evidence type="ECO:0000256" key="14">
    <source>
        <dbReference type="SAM" id="MobiDB-lite"/>
    </source>
</evidence>
<dbReference type="SUPFAM" id="SSF82109">
    <property type="entry name" value="MIR domain"/>
    <property type="match status" value="2"/>
</dbReference>
<evidence type="ECO:0000256" key="8">
    <source>
        <dbReference type="ARBA" id="ARBA00023065"/>
    </source>
</evidence>
<feature type="compositionally biased region" description="Polar residues" evidence="14">
    <location>
        <begin position="2521"/>
        <end position="2530"/>
    </location>
</feature>
<evidence type="ECO:0000313" key="16">
    <source>
        <dbReference type="EMBL" id="KAJ8302594.1"/>
    </source>
</evidence>
<keyword evidence="13" id="KW-0107">Calcium channel</keyword>
<evidence type="ECO:0000256" key="9">
    <source>
        <dbReference type="ARBA" id="ARBA00023136"/>
    </source>
</evidence>
<dbReference type="SUPFAM" id="SSF100909">
    <property type="entry name" value="IP3 receptor type 1 binding core, domain 2"/>
    <property type="match status" value="1"/>
</dbReference>
<organism evidence="16 17">
    <name type="scientific">Tegillarca granosa</name>
    <name type="common">Malaysian cockle</name>
    <name type="synonym">Anadara granosa</name>
    <dbReference type="NCBI Taxonomy" id="220873"/>
    <lineage>
        <taxon>Eukaryota</taxon>
        <taxon>Metazoa</taxon>
        <taxon>Spiralia</taxon>
        <taxon>Lophotrochozoa</taxon>
        <taxon>Mollusca</taxon>
        <taxon>Bivalvia</taxon>
        <taxon>Autobranchia</taxon>
        <taxon>Pteriomorphia</taxon>
        <taxon>Arcoida</taxon>
        <taxon>Arcoidea</taxon>
        <taxon>Arcidae</taxon>
        <taxon>Tegillarca</taxon>
    </lineage>
</organism>
<feature type="compositionally biased region" description="Basic and acidic residues" evidence="14">
    <location>
        <begin position="2745"/>
        <end position="2757"/>
    </location>
</feature>
<evidence type="ECO:0000256" key="7">
    <source>
        <dbReference type="ARBA" id="ARBA00022989"/>
    </source>
</evidence>
<keyword evidence="5" id="KW-0677">Repeat</keyword>
<feature type="transmembrane region" description="Helical" evidence="13">
    <location>
        <begin position="2333"/>
        <end position="2360"/>
    </location>
</feature>
<feature type="compositionally biased region" description="Basic and acidic residues" evidence="14">
    <location>
        <begin position="2706"/>
        <end position="2722"/>
    </location>
</feature>
<evidence type="ECO:0000256" key="13">
    <source>
        <dbReference type="RuleBase" id="RU368044"/>
    </source>
</evidence>
<comment type="function">
    <text evidence="13">Receptor for inositol 1,4,5-trisphosphate, a second messenger that mediates the release of intracellular calcium.</text>
</comment>
<evidence type="ECO:0000256" key="5">
    <source>
        <dbReference type="ARBA" id="ARBA00022737"/>
    </source>
</evidence>
<evidence type="ECO:0000259" key="15">
    <source>
        <dbReference type="PROSITE" id="PS50919"/>
    </source>
</evidence>
<keyword evidence="12 13" id="KW-0407">Ion channel</keyword>
<dbReference type="PANTHER" id="PTHR13715">
    <property type="entry name" value="RYANODINE RECEPTOR AND IP3 RECEPTOR"/>
    <property type="match status" value="1"/>
</dbReference>
<dbReference type="InterPro" id="IPR015925">
    <property type="entry name" value="Ryanodine_IP3_receptor"/>
</dbReference>
<evidence type="ECO:0000256" key="6">
    <source>
        <dbReference type="ARBA" id="ARBA00022824"/>
    </source>
</evidence>
<evidence type="ECO:0000256" key="3">
    <source>
        <dbReference type="ARBA" id="ARBA00022448"/>
    </source>
</evidence>
<feature type="transmembrane region" description="Helical" evidence="13">
    <location>
        <begin position="2216"/>
        <end position="2244"/>
    </location>
</feature>
<feature type="region of interest" description="Disordered" evidence="14">
    <location>
        <begin position="1650"/>
        <end position="1687"/>
    </location>
</feature>
<dbReference type="Pfam" id="PF01365">
    <property type="entry name" value="RYDR_ITPR"/>
    <property type="match status" value="1"/>
</dbReference>
<dbReference type="CDD" id="cd23280">
    <property type="entry name" value="beta-trefoil_MIR_itr-1-like"/>
    <property type="match status" value="1"/>
</dbReference>
<dbReference type="InterPro" id="IPR005821">
    <property type="entry name" value="Ion_trans_dom"/>
</dbReference>
<keyword evidence="4 13" id="KW-0812">Transmembrane</keyword>
<reference evidence="16 17" key="1">
    <citation type="submission" date="2022-12" db="EMBL/GenBank/DDBJ databases">
        <title>Chromosome-level genome of Tegillarca granosa.</title>
        <authorList>
            <person name="Kim J."/>
        </authorList>
    </citation>
    <scope>NUCLEOTIDE SEQUENCE [LARGE SCALE GENOMIC DNA]</scope>
    <source>
        <strain evidence="16">Teg-2019</strain>
        <tissue evidence="16">Adductor muscle</tissue>
    </source>
</reference>
<keyword evidence="9 13" id="KW-0472">Membrane</keyword>
<evidence type="ECO:0000256" key="4">
    <source>
        <dbReference type="ARBA" id="ARBA00022692"/>
    </source>
</evidence>
<sequence>MLSCKLKTLRRGVSIKLKTTSSTMMMMNSNVAGEYLFVGDHVALYSVETEGYVYSLQSSSVHSGLFIYQNQDREKPIKIPNPQAVVFEVCIQNRYKLNKKYRKWQLAQTTSSPSGGENRPVSEQGISLQLKLAADAENTDNAAEQKRQMGKRVRYGEIVQLKHVFTNKYVHMCTSQTSQQDKNNMMVMLQEFNAKNAQFRILPQYKVKSEGEVVQIYDQIVFESIKSPGHFFHASTAFQIDHFTLGSEVNLGVERSGFTLVRCHKGLHEHDPYVRGGCVIRLFHKELEAYLVAEGLFDEEVTEDVHFRIRLMDQHKPRTLSPPTSGNTFWQIEAENGVLNGDILRWEQQIRLRHMTTRKYLCIDATKEISLSDESEDPRTVFRLYSVLCERDEIRFESYCRIEHVLTGFWLHALKDEDYVRKKFRNMEANNDQSLRGLRWDSAQVRQVAASGESQYDDAFTIQVVEKEHLDEFNYVAGMVPFLLNLIKDRTDGHLLNAKKTHIVLTVIDLLVKILQCPLTGAHDELNIIQVFKEAYEILYTYMIGKSRKNALYFAKYIEFFQTQFTQKGGIGLNVAQMIVELIRDKRKIVDRITHEQIDEFVGLLNTSQNYRFLDLLHVLCVCDDIAIPNNQSYIVQCWMATDQSKGIFFTARGQDINRQPNILYITTDGAKTWQALHEFVDPTHETYDKDKHDFLIHQLDLYKALCHVSLFVDVGNNYSVLDHPNICFVYDYVGSKDEEKSQGDFDITLLYFPGSRQHWKSEKLYYLFYVCCITLVKFGYYLDAEDVKQLLPPMINLLDGRHDFPFPKEKDKAGKEKAYTKEAMKTVQNFQNHERYEQNLETEAIVNAKYQALEVIDLLLTYQRNSRLQSFVSKFKTAEIAGTQRSTQNTLVPMLYDTFDPHSQTKSSLRIQRRITKELRDMFNQSAIFDIELLTKILMDLSRYKYNKLITKSLSILNKVYSSKTNMFRLSAKAQILLTQDSARVHREVLKSMPILRRLARAKLDDQQVKFCHLPMTPDEPHPMNQNILISNGIMTILFDILTQDIDAKLLEQYGGMKDVFKKTFYLVKLLARENGRVQLHLFDRIDDILDVRIVESDLAIALKEVFNGNQNTCLKISPRQIQKIVSRASEMQERAPEFLDLLGMIVKVTGTDLTLKRNQAYVMKYIMQNYKKVAYVLDMNREERENVLTNPGKLNVLRYYLCLLDLLAMCAEGENMFIESLCQTILPMEELLWVLNNPNVDNVYKKPFLGCLHHIYMKSTGSVVETCAGEMPHNEDLWEYLSNLSIDMNRLTDSIKEDPDKIAIHLKTAPEKSGSASAPDFESSSYGSVLYFIEAVLPFLETFYREFYYPDHTTYGNEIDETDHLAKAVVGNIEYYADEIEINAKFRTFAKNSSVVFSGHNTVSAQLKVKSKREYTDLGGNEELPLGEEFQSHVKCFINNNEKKVEKRFEATSILIEQLQISMAHKRMTETARIEMDELNIKCLQLLRAVIHNEERRLPEDWETRTTEYKIMKSLKVICEIQIYYDKKGSMKKSLPHLATRNEDVAKEVLGFLCIMLFNANTVVQQSMLDYFLSTREEVFFMAVRDRMALSTNSIKEKRSLQAQRDAKKKDASDIFASKQRQQFPVAIMALKQIQGYDDALRQQRLSGWSKRKPHITDKKIKKKKKPKLKPKEKPKKISKVKDSSSNGIKKEVSFTIPLTKEVQSLIDHSQKDIDPKQETEMVEIQVEEPESTVIEEPTEDDSSLEYRNDGYIELVLKVMARMCDGQNHHLQDYLREQPDNVKSFNIIAEVTRFLNVVYSNITGKSIDLVIQLFDCMNEFTAGNQDNRIVIYDNKIIDYINFILRTGEFVGCPIEKVLSLRESISNLVLSLVEENGPGATELAIEVKDTLDKQSVLQLMTDCYENHQVDKKKVEELKNICLDEPPLPPQSKMKSLAASGGNFLQGLMRKQKIEFAEEYMDVGFRLYLILARMCDIDPKLIESKCMKMQPLQHKAFNFYKKNCMSIEIVKDDELQKANFRVVNKRVLREEVKEMLKWNVDRSSPSNKIRDLMEWTKDIMKDIAYQRRILSNLIAIGLTKGWLVWNHIVTLLSVAINALMLVTWEAKASLGTVDLWKNSTVIPAAIQDPIPKITTLTLEEYTLAIYSLGGLHNFFCLLVVISYFLGNHPRLPHFRAILNDIKRACSRKRKEDDAEEEKKKKHQSKLDAKFFSFTTFYYLAFLGLSVGGTVFHGYFFAFHLLNIVNNNQLLGGVIKAVTQNGRSLIWVAVLGLVVFYLYGIIGFALMRSMFKPEEYLYCNSLWECTITIVRYGLIGDLFEVMKAHPSEATFQKFGFVVLYHVSFFIFITTIGLNIIFGIIVDTFSELRDLKWTAEADMRDTCFICSRNSYDFEHHGKGFDHHVRHEHNMWAYIFFFIHLNGTKVNDYTALEMYVYKLLKKENYDFFPLDRALSLAGIGKDATETKIDDLLLHVTSIVEKQRKEDLERKRNEERVRQKDWEKKHRLGSFRRRAQLPGPLGQEAATTPSQEQTPGPIPQAPTQYLRPIYPTLGTLSGRSTPGRRFSDVGLVTSMLGQRSDFAPPQPSALPSRYDTRRQSMGSRSGSPVRLDHDHRFRRPSPSRYDEDDIMTGTLSPVRYDDRTRSPSRSRQGSESDLRGISPSPLSRRDTLTGMLSPRWPDSRTTSPRSTAVFFPDSEQSFPPPPPSFMDRRSSEVRFEDRRGSDFIEGPPLLSGYELPEHDDDDTDSIYRGEYRGEPRY</sequence>
<evidence type="ECO:0000256" key="1">
    <source>
        <dbReference type="ARBA" id="ARBA00004477"/>
    </source>
</evidence>
<evidence type="ECO:0000256" key="11">
    <source>
        <dbReference type="ARBA" id="ARBA00023286"/>
    </source>
</evidence>
<dbReference type="InterPro" id="IPR013662">
    <property type="entry name" value="RIH_assoc-dom"/>
</dbReference>
<dbReference type="PRINTS" id="PR00779">
    <property type="entry name" value="INSP3RECEPTR"/>
</dbReference>
<dbReference type="InterPro" id="IPR014821">
    <property type="entry name" value="Ins145_P3_rcpt"/>
</dbReference>
<feature type="compositionally biased region" description="Basic residues" evidence="14">
    <location>
        <begin position="2501"/>
        <end position="2511"/>
    </location>
</feature>
<keyword evidence="13" id="KW-0109">Calcium transport</keyword>
<feature type="transmembrane region" description="Helical" evidence="13">
    <location>
        <begin position="2143"/>
        <end position="2165"/>
    </location>
</feature>
<dbReference type="Pfam" id="PF02815">
    <property type="entry name" value="MIR"/>
    <property type="match status" value="1"/>
</dbReference>
<feature type="region of interest" description="Disordered" evidence="14">
    <location>
        <begin position="2480"/>
        <end position="2757"/>
    </location>
</feature>
<comment type="similarity">
    <text evidence="2 13">Belongs to the InsP3 receptor family.</text>
</comment>
<dbReference type="SMART" id="SM00472">
    <property type="entry name" value="MIR"/>
    <property type="match status" value="2"/>
</dbReference>
<name>A0ABQ9EDD3_TEGGR</name>
<dbReference type="Pfam" id="PF08709">
    <property type="entry name" value="Ins145_P3_rec"/>
    <property type="match status" value="1"/>
</dbReference>
<protein>
    <recommendedName>
        <fullName evidence="13">Inositol 1,4,5-trisphosphate receptor</fullName>
    </recommendedName>
</protein>
<dbReference type="InterPro" id="IPR016093">
    <property type="entry name" value="MIR_motif"/>
</dbReference>
<keyword evidence="17" id="KW-1185">Reference proteome</keyword>
<evidence type="ECO:0000313" key="17">
    <source>
        <dbReference type="Proteomes" id="UP001217089"/>
    </source>
</evidence>
<dbReference type="Gene3D" id="2.80.10.50">
    <property type="match status" value="2"/>
</dbReference>
<accession>A0ABQ9EDD3</accession>
<comment type="subcellular location">
    <subcellularLocation>
        <location evidence="1 13">Endoplasmic reticulum membrane</location>
        <topology evidence="1 13">Multi-pass membrane protein</topology>
    </subcellularLocation>
</comment>
<dbReference type="InterPro" id="IPR035910">
    <property type="entry name" value="RyR/IP3R_RIH_dom_sf"/>
</dbReference>
<keyword evidence="10 13" id="KW-0675">Receptor</keyword>
<comment type="caution">
    <text evidence="13">Lacks conserved residue(s) required for the propagation of feature annotation.</text>
</comment>
<dbReference type="Pfam" id="PF08454">
    <property type="entry name" value="RIH_assoc"/>
    <property type="match status" value="1"/>
</dbReference>
<evidence type="ECO:0000256" key="2">
    <source>
        <dbReference type="ARBA" id="ARBA00009453"/>
    </source>
</evidence>
<keyword evidence="3 13" id="KW-0813">Transport</keyword>
<dbReference type="PROSITE" id="PS50919">
    <property type="entry name" value="MIR"/>
    <property type="match status" value="1"/>
</dbReference>
<dbReference type="InterPro" id="IPR036300">
    <property type="entry name" value="MIR_dom_sf"/>
</dbReference>
<dbReference type="InterPro" id="IPR000699">
    <property type="entry name" value="RIH_dom"/>
</dbReference>
<dbReference type="Gene3D" id="1.10.287.70">
    <property type="match status" value="1"/>
</dbReference>
<dbReference type="PANTHER" id="PTHR13715:SF99">
    <property type="entry name" value="INOSITOL 1,4,5-TRISPHOSPHATE RECEPTOR-LIKE PROTEIN A"/>
    <property type="match status" value="1"/>
</dbReference>
<feature type="compositionally biased region" description="Basic and acidic residues" evidence="14">
    <location>
        <begin position="2480"/>
        <end position="2500"/>
    </location>
</feature>
<dbReference type="InterPro" id="IPR000493">
    <property type="entry name" value="InsP3_rcpt"/>
</dbReference>
<feature type="transmembrane region" description="Helical" evidence="13">
    <location>
        <begin position="2264"/>
        <end position="2286"/>
    </location>
</feature>
<keyword evidence="7 13" id="KW-1133">Transmembrane helix</keyword>
<feature type="domain" description="MIR" evidence="15">
    <location>
        <begin position="150"/>
        <end position="204"/>
    </location>
</feature>
<keyword evidence="6 13" id="KW-0256">Endoplasmic reticulum</keyword>
<dbReference type="Proteomes" id="UP001217089">
    <property type="component" value="Unassembled WGS sequence"/>
</dbReference>
<dbReference type="EMBL" id="JARBDR010000917">
    <property type="protein sequence ID" value="KAJ8302594.1"/>
    <property type="molecule type" value="Genomic_DNA"/>
</dbReference>
<evidence type="ECO:0000256" key="12">
    <source>
        <dbReference type="ARBA" id="ARBA00023303"/>
    </source>
</evidence>
<gene>
    <name evidence="16" type="ORF">KUTeg_018990</name>
</gene>
<comment type="caution">
    <text evidence="16">The sequence shown here is derived from an EMBL/GenBank/DDBJ whole genome shotgun (WGS) entry which is preliminary data.</text>
</comment>